<dbReference type="Proteomes" id="UP001597337">
    <property type="component" value="Unassembled WGS sequence"/>
</dbReference>
<proteinExistence type="predicted"/>
<keyword evidence="2" id="KW-1185">Reference proteome</keyword>
<evidence type="ECO:0000313" key="1">
    <source>
        <dbReference type="EMBL" id="MFD2111170.1"/>
    </source>
</evidence>
<dbReference type="RefSeq" id="WP_386024032.1">
    <property type="nucleotide sequence ID" value="NZ_JBHUHX010000009.1"/>
</dbReference>
<evidence type="ECO:0008006" key="3">
    <source>
        <dbReference type="Google" id="ProtNLM"/>
    </source>
</evidence>
<dbReference type="EMBL" id="JBHUHX010000009">
    <property type="protein sequence ID" value="MFD2111170.1"/>
    <property type="molecule type" value="Genomic_DNA"/>
</dbReference>
<name>A0ABW4Y641_9GAMM</name>
<protein>
    <recommendedName>
        <fullName evidence="3">Transposase</fullName>
    </recommendedName>
</protein>
<organism evidence="1 2">
    <name type="scientific">Thiorhodococcus fuscus</name>
    <dbReference type="NCBI Taxonomy" id="527200"/>
    <lineage>
        <taxon>Bacteria</taxon>
        <taxon>Pseudomonadati</taxon>
        <taxon>Pseudomonadota</taxon>
        <taxon>Gammaproteobacteria</taxon>
        <taxon>Chromatiales</taxon>
        <taxon>Chromatiaceae</taxon>
        <taxon>Thiorhodococcus</taxon>
    </lineage>
</organism>
<evidence type="ECO:0000313" key="2">
    <source>
        <dbReference type="Proteomes" id="UP001597337"/>
    </source>
</evidence>
<comment type="caution">
    <text evidence="1">The sequence shown here is derived from an EMBL/GenBank/DDBJ whole genome shotgun (WGS) entry which is preliminary data.</text>
</comment>
<reference evidence="2" key="1">
    <citation type="journal article" date="2019" name="Int. J. Syst. Evol. Microbiol.">
        <title>The Global Catalogue of Microorganisms (GCM) 10K type strain sequencing project: providing services to taxonomists for standard genome sequencing and annotation.</title>
        <authorList>
            <consortium name="The Broad Institute Genomics Platform"/>
            <consortium name="The Broad Institute Genome Sequencing Center for Infectious Disease"/>
            <person name="Wu L."/>
            <person name="Ma J."/>
        </authorList>
    </citation>
    <scope>NUCLEOTIDE SEQUENCE [LARGE SCALE GENOMIC DNA]</scope>
    <source>
        <strain evidence="2">KACC 12597</strain>
    </source>
</reference>
<sequence length="135" mass="16040">MSRQVHRIEHQTIRELVSDATEYKRLLKVYRAFRAKKPEMLETWPALVDSVAMTVQSEKLTTEAVEKYIHHLWQGGRAPILPHLAKVYGLKRGQATRLDSLRFHVDLMKLEKWTVDYEKLLEYDRALEYVLPEYE</sequence>
<accession>A0ABW4Y641</accession>
<gene>
    <name evidence="1" type="ORF">ACFSJC_04845</name>
</gene>